<evidence type="ECO:0000256" key="8">
    <source>
        <dbReference type="ARBA" id="ARBA00022692"/>
    </source>
</evidence>
<dbReference type="InterPro" id="IPR000537">
    <property type="entry name" value="UbiA_prenyltransferase"/>
</dbReference>
<comment type="function">
    <text evidence="12">Catalyzes the prenylation of para-hydroxybenzoate (PHB) with an all-trans polyprenyl group. Mediates the second step in the final reaction sequence of ubiquinone-8 (UQ-8) biosynthesis, which is the condensation of the polyisoprenoid side chain with PHB, generating the first membrane-bound Q intermediate 3-octaprenyl-4-hydroxybenzoate.</text>
</comment>
<gene>
    <name evidence="12 14" type="primary">ubiA</name>
    <name evidence="14" type="ORF">C4900_14360</name>
</gene>
<proteinExistence type="inferred from homology"/>
<dbReference type="Pfam" id="PF01040">
    <property type="entry name" value="UbiA"/>
    <property type="match status" value="1"/>
</dbReference>
<feature type="transmembrane region" description="Helical" evidence="12">
    <location>
        <begin position="242"/>
        <end position="259"/>
    </location>
</feature>
<keyword evidence="6 12" id="KW-0808">Transferase</keyword>
<dbReference type="AlphaFoldDB" id="A0A1C2G421"/>
<keyword evidence="15" id="KW-1185">Reference proteome</keyword>
<dbReference type="CDD" id="cd13959">
    <property type="entry name" value="PT_UbiA_COQ2"/>
    <property type="match status" value="1"/>
</dbReference>
<feature type="transmembrane region" description="Helical" evidence="12">
    <location>
        <begin position="280"/>
        <end position="296"/>
    </location>
</feature>
<keyword evidence="11 12" id="KW-0472">Membrane</keyword>
<evidence type="ECO:0000256" key="2">
    <source>
        <dbReference type="ARBA" id="ARBA00004141"/>
    </source>
</evidence>
<feature type="transmembrane region" description="Helical" evidence="12">
    <location>
        <begin position="151"/>
        <end position="169"/>
    </location>
</feature>
<comment type="pathway">
    <text evidence="12">Cofactor biosynthesis; ubiquinone biosynthesis.</text>
</comment>
<dbReference type="OrthoDB" id="9782418at2"/>
<evidence type="ECO:0000256" key="6">
    <source>
        <dbReference type="ARBA" id="ARBA00022679"/>
    </source>
</evidence>
<feature type="transmembrane region" description="Helical" evidence="12">
    <location>
        <begin position="98"/>
        <end position="118"/>
    </location>
</feature>
<keyword evidence="4 12" id="KW-1003">Cell membrane</keyword>
<comment type="similarity">
    <text evidence="3 12">Belongs to the UbiA prenyltransferase family.</text>
</comment>
<sequence>MAARGEGAVQASGWARLGAYMRLMRLHRPIGSLLLLWPTLWALWLAGRGHPRPVLVVVFVAGVFIMRSAGCVINDYADRDFDPHVWRTRERPIASGEVGPRAALVLFAGLCLLAAMLAVWLNTFTIELAFGAVVLAASYPFFKRFTSLPQVYLGLAFGWGIPMAFAAETGHIPPVAWVLLAANVAWTVAYDTAYAMADRDDDLKIGVKSSAILFGRWDRAMVALSHAIALGLLYQVGVMAHLGPVYDAGLGLALGFALYEQRLLRDRRPVDCFRAFLNNNWFGGSVFVGLVAAYLGRSL</sequence>
<dbReference type="UniPathway" id="UPA00232"/>
<dbReference type="PROSITE" id="PS00943">
    <property type="entry name" value="UBIA"/>
    <property type="match status" value="1"/>
</dbReference>
<organism evidence="14 15">
    <name type="scientific">Acidiferrobacter thiooxydans</name>
    <dbReference type="NCBI Taxonomy" id="163359"/>
    <lineage>
        <taxon>Bacteria</taxon>
        <taxon>Pseudomonadati</taxon>
        <taxon>Pseudomonadota</taxon>
        <taxon>Gammaproteobacteria</taxon>
        <taxon>Acidiferrobacterales</taxon>
        <taxon>Acidiferrobacteraceae</taxon>
        <taxon>Acidiferrobacter</taxon>
    </lineage>
</organism>
<comment type="subcellular location">
    <subcellularLocation>
        <location evidence="12">Cell inner membrane</location>
        <topology evidence="12">Multi-pass membrane protein</topology>
    </subcellularLocation>
    <subcellularLocation>
        <location evidence="2">Membrane</location>
        <topology evidence="2">Multi-pass membrane protein</topology>
    </subcellularLocation>
</comment>
<dbReference type="Proteomes" id="UP000253250">
    <property type="component" value="Unassembled WGS sequence"/>
</dbReference>
<feature type="transmembrane region" description="Helical" evidence="12">
    <location>
        <begin position="53"/>
        <end position="77"/>
    </location>
</feature>
<evidence type="ECO:0000256" key="5">
    <source>
        <dbReference type="ARBA" id="ARBA00022519"/>
    </source>
</evidence>
<comment type="cofactor">
    <cofactor evidence="1 12">
        <name>Mg(2+)</name>
        <dbReference type="ChEBI" id="CHEBI:18420"/>
    </cofactor>
</comment>
<evidence type="ECO:0000256" key="7">
    <source>
        <dbReference type="ARBA" id="ARBA00022688"/>
    </source>
</evidence>
<evidence type="ECO:0000256" key="3">
    <source>
        <dbReference type="ARBA" id="ARBA00005985"/>
    </source>
</evidence>
<evidence type="ECO:0000313" key="15">
    <source>
        <dbReference type="Proteomes" id="UP000253250"/>
    </source>
</evidence>
<evidence type="ECO:0000256" key="4">
    <source>
        <dbReference type="ARBA" id="ARBA00022475"/>
    </source>
</evidence>
<dbReference type="InterPro" id="IPR044878">
    <property type="entry name" value="UbiA_sf"/>
</dbReference>
<dbReference type="EMBL" id="PSYR01000002">
    <property type="protein sequence ID" value="RCN56915.1"/>
    <property type="molecule type" value="Genomic_DNA"/>
</dbReference>
<keyword evidence="5 12" id="KW-0997">Cell inner membrane</keyword>
<reference evidence="14 15" key="1">
    <citation type="submission" date="2018-02" db="EMBL/GenBank/DDBJ databases">
        <title>Insights into the biology of acidophilic members of the Acidiferrobacteraceae family derived from comparative genomic analyses.</title>
        <authorList>
            <person name="Issotta F."/>
            <person name="Thyssen C."/>
            <person name="Mena C."/>
            <person name="Moya A."/>
            <person name="Bellenberg S."/>
            <person name="Sproer C."/>
            <person name="Covarrubias P.C."/>
            <person name="Sand W."/>
            <person name="Quatrini R."/>
            <person name="Vera M."/>
        </authorList>
    </citation>
    <scope>NUCLEOTIDE SEQUENCE [LARGE SCALE GENOMIC DNA]</scope>
    <source>
        <strain evidence="15">m-1</strain>
    </source>
</reference>
<dbReference type="GO" id="GO:0008412">
    <property type="term" value="F:4-hydroxybenzoate polyprenyltransferase activity"/>
    <property type="evidence" value="ECO:0007669"/>
    <property type="project" value="UniProtKB-UniRule"/>
</dbReference>
<evidence type="ECO:0000256" key="1">
    <source>
        <dbReference type="ARBA" id="ARBA00001946"/>
    </source>
</evidence>
<evidence type="ECO:0000256" key="12">
    <source>
        <dbReference type="HAMAP-Rule" id="MF_01635"/>
    </source>
</evidence>
<evidence type="ECO:0000256" key="13">
    <source>
        <dbReference type="NCBIfam" id="TIGR01474"/>
    </source>
</evidence>
<dbReference type="Gene3D" id="1.20.120.1780">
    <property type="entry name" value="UbiA prenyltransferase"/>
    <property type="match status" value="1"/>
</dbReference>
<keyword evidence="9 12" id="KW-0460">Magnesium</keyword>
<dbReference type="STRING" id="163359.A9R16_07630"/>
<dbReference type="EC" id="2.5.1.39" evidence="12 13"/>
<dbReference type="GO" id="GO:0006744">
    <property type="term" value="P:ubiquinone biosynthetic process"/>
    <property type="evidence" value="ECO:0007669"/>
    <property type="project" value="UniProtKB-UniRule"/>
</dbReference>
<dbReference type="InterPro" id="IPR039653">
    <property type="entry name" value="Prenyltransferase"/>
</dbReference>
<protein>
    <recommendedName>
        <fullName evidence="12 13">4-hydroxybenzoate octaprenyltransferase</fullName>
        <ecNumber evidence="12 13">2.5.1.39</ecNumber>
    </recommendedName>
    <alternativeName>
        <fullName evidence="12">4-HB polyprenyltransferase</fullName>
    </alternativeName>
</protein>
<name>A0A1C2G421_9GAMM</name>
<dbReference type="PANTHER" id="PTHR11048:SF28">
    <property type="entry name" value="4-HYDROXYBENZOATE POLYPRENYLTRANSFERASE, MITOCHONDRIAL"/>
    <property type="match status" value="1"/>
</dbReference>
<dbReference type="FunFam" id="1.10.357.140:FF:000002">
    <property type="entry name" value="4-hydroxybenzoate octaprenyltransferase"/>
    <property type="match status" value="1"/>
</dbReference>
<dbReference type="HAMAP" id="MF_01635">
    <property type="entry name" value="UbiA"/>
    <property type="match status" value="1"/>
</dbReference>
<dbReference type="InterPro" id="IPR030470">
    <property type="entry name" value="UbiA_prenylTrfase_CS"/>
</dbReference>
<dbReference type="GO" id="GO:0005886">
    <property type="term" value="C:plasma membrane"/>
    <property type="evidence" value="ECO:0007669"/>
    <property type="project" value="UniProtKB-SubCell"/>
</dbReference>
<dbReference type="InterPro" id="IPR006370">
    <property type="entry name" value="HB_polyprenyltransferase-like"/>
</dbReference>
<comment type="catalytic activity">
    <reaction evidence="12">
        <text>all-trans-octaprenyl diphosphate + 4-hydroxybenzoate = 4-hydroxy-3-(all-trans-octaprenyl)benzoate + diphosphate</text>
        <dbReference type="Rhea" id="RHEA:27782"/>
        <dbReference type="ChEBI" id="CHEBI:1617"/>
        <dbReference type="ChEBI" id="CHEBI:17879"/>
        <dbReference type="ChEBI" id="CHEBI:33019"/>
        <dbReference type="ChEBI" id="CHEBI:57711"/>
        <dbReference type="EC" id="2.5.1.39"/>
    </reaction>
</comment>
<keyword evidence="10 12" id="KW-1133">Transmembrane helix</keyword>
<feature type="transmembrane region" description="Helical" evidence="12">
    <location>
        <begin position="175"/>
        <end position="196"/>
    </location>
</feature>
<dbReference type="Gene3D" id="1.10.357.140">
    <property type="entry name" value="UbiA prenyltransferase"/>
    <property type="match status" value="1"/>
</dbReference>
<evidence type="ECO:0000256" key="9">
    <source>
        <dbReference type="ARBA" id="ARBA00022842"/>
    </source>
</evidence>
<dbReference type="FunFam" id="1.20.120.1780:FF:000001">
    <property type="entry name" value="4-hydroxybenzoate octaprenyltransferase"/>
    <property type="match status" value="1"/>
</dbReference>
<keyword evidence="7 12" id="KW-0831">Ubiquinone biosynthesis</keyword>
<keyword evidence="8 12" id="KW-0812">Transmembrane</keyword>
<feature type="transmembrane region" description="Helical" evidence="12">
    <location>
        <begin position="30"/>
        <end position="47"/>
    </location>
</feature>
<evidence type="ECO:0000313" key="14">
    <source>
        <dbReference type="EMBL" id="RCN56915.1"/>
    </source>
</evidence>
<evidence type="ECO:0000256" key="11">
    <source>
        <dbReference type="ARBA" id="ARBA00023136"/>
    </source>
</evidence>
<dbReference type="NCBIfam" id="TIGR01474">
    <property type="entry name" value="ubiA_proteo"/>
    <property type="match status" value="1"/>
</dbReference>
<accession>A0A1C2G421</accession>
<comment type="caution">
    <text evidence="14">The sequence shown here is derived from an EMBL/GenBank/DDBJ whole genome shotgun (WGS) entry which is preliminary data.</text>
</comment>
<evidence type="ECO:0000256" key="10">
    <source>
        <dbReference type="ARBA" id="ARBA00022989"/>
    </source>
</evidence>
<dbReference type="PANTHER" id="PTHR11048">
    <property type="entry name" value="PRENYLTRANSFERASES"/>
    <property type="match status" value="1"/>
</dbReference>